<accession>A0A363ULD8</accession>
<protein>
    <recommendedName>
        <fullName evidence="5">NlpC/P60 domain-containing protein</fullName>
    </recommendedName>
</protein>
<name>A0A363ULD8_9GAMM</name>
<dbReference type="OrthoDB" id="6058745at2"/>
<dbReference type="Proteomes" id="UP000251800">
    <property type="component" value="Unassembled WGS sequence"/>
</dbReference>
<dbReference type="GO" id="GO:0008234">
    <property type="term" value="F:cysteine-type peptidase activity"/>
    <property type="evidence" value="ECO:0007669"/>
    <property type="project" value="UniProtKB-KW"/>
</dbReference>
<gene>
    <name evidence="6" type="ORF">DEH80_08090</name>
</gene>
<sequence>MHPRAADIVQTARQWVDVPYLHQGRTRHGIDCIGLPLVVCWALGLYQGDSRQYPRRAIDDRLRDQVAAICTELAEPTPGCVLLFRWQSHVQHCAIYTGDTMIHSHRSNRRVVEHGYAGAWLRVTDSAWRLPA</sequence>
<evidence type="ECO:0000256" key="2">
    <source>
        <dbReference type="ARBA" id="ARBA00022670"/>
    </source>
</evidence>
<comment type="caution">
    <text evidence="6">The sequence shown here is derived from an EMBL/GenBank/DDBJ whole genome shotgun (WGS) entry which is preliminary data.</text>
</comment>
<dbReference type="EMBL" id="QEQK01000006">
    <property type="protein sequence ID" value="PWN56223.1"/>
    <property type="molecule type" value="Genomic_DNA"/>
</dbReference>
<dbReference type="Gene3D" id="3.90.1720.10">
    <property type="entry name" value="endopeptidase domain like (from Nostoc punctiforme)"/>
    <property type="match status" value="1"/>
</dbReference>
<keyword evidence="4" id="KW-0788">Thiol protease</keyword>
<dbReference type="PROSITE" id="PS51935">
    <property type="entry name" value="NLPC_P60"/>
    <property type="match status" value="1"/>
</dbReference>
<evidence type="ECO:0000313" key="7">
    <source>
        <dbReference type="Proteomes" id="UP000251800"/>
    </source>
</evidence>
<dbReference type="RefSeq" id="WP_109719994.1">
    <property type="nucleotide sequence ID" value="NZ_QEQK01000006.1"/>
</dbReference>
<dbReference type="SUPFAM" id="SSF54001">
    <property type="entry name" value="Cysteine proteinases"/>
    <property type="match status" value="1"/>
</dbReference>
<feature type="domain" description="NlpC/P60" evidence="5">
    <location>
        <begin position="2"/>
        <end position="131"/>
    </location>
</feature>
<dbReference type="InterPro" id="IPR000064">
    <property type="entry name" value="NLP_P60_dom"/>
</dbReference>
<dbReference type="GO" id="GO:0006508">
    <property type="term" value="P:proteolysis"/>
    <property type="evidence" value="ECO:0007669"/>
    <property type="project" value="UniProtKB-KW"/>
</dbReference>
<reference evidence="6 7" key="1">
    <citation type="submission" date="2018-05" db="EMBL/GenBank/DDBJ databases">
        <title>Abyssibacter profundi OUC007T gen. nov., sp. nov, a marine bacterium isolated from seawater of the Mariana Trench.</title>
        <authorList>
            <person name="Zhou S."/>
        </authorList>
    </citation>
    <scope>NUCLEOTIDE SEQUENCE [LARGE SCALE GENOMIC DNA]</scope>
    <source>
        <strain evidence="6 7">OUC007</strain>
    </source>
</reference>
<comment type="similarity">
    <text evidence="1">Belongs to the peptidase C40 family.</text>
</comment>
<dbReference type="Pfam" id="PF00877">
    <property type="entry name" value="NLPC_P60"/>
    <property type="match status" value="1"/>
</dbReference>
<evidence type="ECO:0000256" key="1">
    <source>
        <dbReference type="ARBA" id="ARBA00007074"/>
    </source>
</evidence>
<evidence type="ECO:0000259" key="5">
    <source>
        <dbReference type="PROSITE" id="PS51935"/>
    </source>
</evidence>
<evidence type="ECO:0000313" key="6">
    <source>
        <dbReference type="EMBL" id="PWN56223.1"/>
    </source>
</evidence>
<organism evidence="6 7">
    <name type="scientific">Abyssibacter profundi</name>
    <dbReference type="NCBI Taxonomy" id="2182787"/>
    <lineage>
        <taxon>Bacteria</taxon>
        <taxon>Pseudomonadati</taxon>
        <taxon>Pseudomonadota</taxon>
        <taxon>Gammaproteobacteria</taxon>
        <taxon>Chromatiales</taxon>
        <taxon>Oceanococcaceae</taxon>
        <taxon>Abyssibacter</taxon>
    </lineage>
</organism>
<evidence type="ECO:0000256" key="3">
    <source>
        <dbReference type="ARBA" id="ARBA00022801"/>
    </source>
</evidence>
<dbReference type="InterPro" id="IPR038765">
    <property type="entry name" value="Papain-like_cys_pep_sf"/>
</dbReference>
<keyword evidence="2" id="KW-0645">Protease</keyword>
<dbReference type="AlphaFoldDB" id="A0A363ULD8"/>
<keyword evidence="3" id="KW-0378">Hydrolase</keyword>
<evidence type="ECO:0000256" key="4">
    <source>
        <dbReference type="ARBA" id="ARBA00022807"/>
    </source>
</evidence>
<proteinExistence type="inferred from homology"/>
<keyword evidence="7" id="KW-1185">Reference proteome</keyword>